<keyword evidence="4" id="KW-1185">Reference proteome</keyword>
<dbReference type="Gene3D" id="1.20.1260.10">
    <property type="match status" value="1"/>
</dbReference>
<dbReference type="Proteomes" id="UP000535406">
    <property type="component" value="Unassembled WGS sequence"/>
</dbReference>
<comment type="caution">
    <text evidence="3">The sequence shown here is derived from an EMBL/GenBank/DDBJ whole genome shotgun (WGS) entry which is preliminary data.</text>
</comment>
<evidence type="ECO:0000259" key="2">
    <source>
        <dbReference type="Pfam" id="PF03713"/>
    </source>
</evidence>
<feature type="domain" description="DUF305" evidence="2">
    <location>
        <begin position="33"/>
        <end position="121"/>
    </location>
</feature>
<dbReference type="InterPro" id="IPR012347">
    <property type="entry name" value="Ferritin-like"/>
</dbReference>
<proteinExistence type="predicted"/>
<organism evidence="3 4">
    <name type="scientific">Shinella fusca</name>
    <dbReference type="NCBI Taxonomy" id="544480"/>
    <lineage>
        <taxon>Bacteria</taxon>
        <taxon>Pseudomonadati</taxon>
        <taxon>Pseudomonadota</taxon>
        <taxon>Alphaproteobacteria</taxon>
        <taxon>Hyphomicrobiales</taxon>
        <taxon>Rhizobiaceae</taxon>
        <taxon>Shinella</taxon>
    </lineage>
</organism>
<evidence type="ECO:0000313" key="4">
    <source>
        <dbReference type="Proteomes" id="UP000535406"/>
    </source>
</evidence>
<dbReference type="InterPro" id="IPR005183">
    <property type="entry name" value="DUF305_CopM-like"/>
</dbReference>
<name>A0A7W7YYX8_9HYPH</name>
<dbReference type="PANTHER" id="PTHR36933:SF1">
    <property type="entry name" value="SLL0788 PROTEIN"/>
    <property type="match status" value="1"/>
</dbReference>
<keyword evidence="1" id="KW-0732">Signal</keyword>
<feature type="signal peptide" evidence="1">
    <location>
        <begin position="1"/>
        <end position="22"/>
    </location>
</feature>
<gene>
    <name evidence="3" type="ORF">HNQ66_004254</name>
</gene>
<feature type="chain" id="PRO_5031390156" evidence="1">
    <location>
        <begin position="23"/>
        <end position="126"/>
    </location>
</feature>
<accession>A0A7W7YYX8</accession>
<sequence>MNAKNMLLGAALALAFALPAAAENAGNTAHQGMEMGTSTDDQSASTKAFLAANARMHEGMEIEFTGNADVDFVRGMIAHHQGAIDMAKVELEHGKDPAIRKLAKDIVTAQEGEIAMMKEWLETNAR</sequence>
<dbReference type="EMBL" id="JACHIK010000022">
    <property type="protein sequence ID" value="MBB5044827.1"/>
    <property type="molecule type" value="Genomic_DNA"/>
</dbReference>
<dbReference type="Pfam" id="PF03713">
    <property type="entry name" value="DUF305"/>
    <property type="match status" value="1"/>
</dbReference>
<evidence type="ECO:0000256" key="1">
    <source>
        <dbReference type="SAM" id="SignalP"/>
    </source>
</evidence>
<dbReference type="RefSeq" id="WP_184146485.1">
    <property type="nucleotide sequence ID" value="NZ_JACHIK010000022.1"/>
</dbReference>
<protein>
    <submittedName>
        <fullName evidence="3">Uncharacterized protein (DUF305 family)</fullName>
    </submittedName>
</protein>
<reference evidence="3 4" key="1">
    <citation type="submission" date="2020-08" db="EMBL/GenBank/DDBJ databases">
        <title>Genomic Encyclopedia of Type Strains, Phase IV (KMG-IV): sequencing the most valuable type-strain genomes for metagenomic binning, comparative biology and taxonomic classification.</title>
        <authorList>
            <person name="Goeker M."/>
        </authorList>
    </citation>
    <scope>NUCLEOTIDE SEQUENCE [LARGE SCALE GENOMIC DNA]</scope>
    <source>
        <strain evidence="3 4">DSM 21319</strain>
    </source>
</reference>
<evidence type="ECO:0000313" key="3">
    <source>
        <dbReference type="EMBL" id="MBB5044827.1"/>
    </source>
</evidence>
<dbReference type="AlphaFoldDB" id="A0A7W7YYX8"/>
<dbReference type="PANTHER" id="PTHR36933">
    <property type="entry name" value="SLL0788 PROTEIN"/>
    <property type="match status" value="1"/>
</dbReference>